<comment type="caution">
    <text evidence="7">The sequence shown here is derived from an EMBL/GenBank/DDBJ whole genome shotgun (WGS) entry which is preliminary data.</text>
</comment>
<dbReference type="SUPFAM" id="SSF54523">
    <property type="entry name" value="Pili subunits"/>
    <property type="match status" value="1"/>
</dbReference>
<dbReference type="PROSITE" id="PS00409">
    <property type="entry name" value="PROKAR_NTER_METHYL"/>
    <property type="match status" value="1"/>
</dbReference>
<dbReference type="Proteomes" id="UP000177268">
    <property type="component" value="Unassembled WGS sequence"/>
</dbReference>
<gene>
    <name evidence="7" type="ORF">A2Z00_03475</name>
</gene>
<evidence type="ECO:0000256" key="2">
    <source>
        <dbReference type="ARBA" id="ARBA00022481"/>
    </source>
</evidence>
<organism evidence="7 8">
    <name type="scientific">Candidatus Gottesmanbacteria bacterium RBG_13_45_10</name>
    <dbReference type="NCBI Taxonomy" id="1798370"/>
    <lineage>
        <taxon>Bacteria</taxon>
        <taxon>Candidatus Gottesmaniibacteriota</taxon>
    </lineage>
</organism>
<dbReference type="InterPro" id="IPR012902">
    <property type="entry name" value="N_methyl_site"/>
</dbReference>
<dbReference type="STRING" id="1798370.A2Z00_03475"/>
<dbReference type="AlphaFoldDB" id="A0A1F5ZGG1"/>
<dbReference type="EMBL" id="MFIZ01000026">
    <property type="protein sequence ID" value="OGG11481.1"/>
    <property type="molecule type" value="Genomic_DNA"/>
</dbReference>
<feature type="transmembrane region" description="Helical" evidence="6">
    <location>
        <begin position="12"/>
        <end position="35"/>
    </location>
</feature>
<evidence type="ECO:0008006" key="9">
    <source>
        <dbReference type="Google" id="ProtNLM"/>
    </source>
</evidence>
<accession>A0A1F5ZGG1</accession>
<dbReference type="PRINTS" id="PR00885">
    <property type="entry name" value="BCTERIALGSPH"/>
</dbReference>
<evidence type="ECO:0000256" key="6">
    <source>
        <dbReference type="SAM" id="Phobius"/>
    </source>
</evidence>
<dbReference type="GO" id="GO:0015627">
    <property type="term" value="C:type II protein secretion system complex"/>
    <property type="evidence" value="ECO:0007669"/>
    <property type="project" value="InterPro"/>
</dbReference>
<evidence type="ECO:0000313" key="8">
    <source>
        <dbReference type="Proteomes" id="UP000177268"/>
    </source>
</evidence>
<evidence type="ECO:0000313" key="7">
    <source>
        <dbReference type="EMBL" id="OGG11481.1"/>
    </source>
</evidence>
<dbReference type="Pfam" id="PF07963">
    <property type="entry name" value="N_methyl"/>
    <property type="match status" value="1"/>
</dbReference>
<dbReference type="GO" id="GO:0016020">
    <property type="term" value="C:membrane"/>
    <property type="evidence" value="ECO:0007669"/>
    <property type="project" value="UniProtKB-SubCell"/>
</dbReference>
<evidence type="ECO:0000256" key="4">
    <source>
        <dbReference type="ARBA" id="ARBA00022989"/>
    </source>
</evidence>
<sequence>MKKTAGYQSKGFTLIELLIVIALLGALAVGLLATIDPFEQLKKGRDTATRNSVSEIYNSLLRYYATKAGFPWAGTAIASSPVYPSMTAYVQTLVDTGELKNKFLDLAGTGNLAKIYISSMTADQVSVCFQPESKSFQADPNTMFDITGGTSSTNCKSGSAGAAGDSCYFCVQ</sequence>
<reference evidence="7 8" key="1">
    <citation type="journal article" date="2016" name="Nat. Commun.">
        <title>Thousands of microbial genomes shed light on interconnected biogeochemical processes in an aquifer system.</title>
        <authorList>
            <person name="Anantharaman K."/>
            <person name="Brown C.T."/>
            <person name="Hug L.A."/>
            <person name="Sharon I."/>
            <person name="Castelle C.J."/>
            <person name="Probst A.J."/>
            <person name="Thomas B.C."/>
            <person name="Singh A."/>
            <person name="Wilkins M.J."/>
            <person name="Karaoz U."/>
            <person name="Brodie E.L."/>
            <person name="Williams K.H."/>
            <person name="Hubbard S.S."/>
            <person name="Banfield J.F."/>
        </authorList>
    </citation>
    <scope>NUCLEOTIDE SEQUENCE [LARGE SCALE GENOMIC DNA]</scope>
</reference>
<dbReference type="GO" id="GO:0015628">
    <property type="term" value="P:protein secretion by the type II secretion system"/>
    <property type="evidence" value="ECO:0007669"/>
    <property type="project" value="InterPro"/>
</dbReference>
<dbReference type="NCBIfam" id="TIGR02532">
    <property type="entry name" value="IV_pilin_GFxxxE"/>
    <property type="match status" value="1"/>
</dbReference>
<keyword evidence="3 6" id="KW-0812">Transmembrane</keyword>
<dbReference type="Gene3D" id="3.30.700.10">
    <property type="entry name" value="Glycoprotein, Type 4 Pilin"/>
    <property type="match status" value="1"/>
</dbReference>
<evidence type="ECO:0000256" key="5">
    <source>
        <dbReference type="ARBA" id="ARBA00023136"/>
    </source>
</evidence>
<comment type="subcellular location">
    <subcellularLocation>
        <location evidence="1">Membrane</location>
        <topology evidence="1">Single-pass membrane protein</topology>
    </subcellularLocation>
</comment>
<keyword evidence="2" id="KW-0488">Methylation</keyword>
<dbReference type="InterPro" id="IPR002416">
    <property type="entry name" value="T2SS_protein-GspH"/>
</dbReference>
<proteinExistence type="predicted"/>
<evidence type="ECO:0000256" key="3">
    <source>
        <dbReference type="ARBA" id="ARBA00022692"/>
    </source>
</evidence>
<protein>
    <recommendedName>
        <fullName evidence="9">Type II secretion system protein GspG C-terminal domain-containing protein</fullName>
    </recommendedName>
</protein>
<keyword evidence="5 6" id="KW-0472">Membrane</keyword>
<keyword evidence="4 6" id="KW-1133">Transmembrane helix</keyword>
<evidence type="ECO:0000256" key="1">
    <source>
        <dbReference type="ARBA" id="ARBA00004167"/>
    </source>
</evidence>
<dbReference type="InterPro" id="IPR045584">
    <property type="entry name" value="Pilin-like"/>
</dbReference>
<name>A0A1F5ZGG1_9BACT</name>